<evidence type="ECO:0000259" key="5">
    <source>
        <dbReference type="PROSITE" id="PS50903"/>
    </source>
</evidence>
<dbReference type="GO" id="GO:0016646">
    <property type="term" value="F:oxidoreductase activity, acting on the CH-NH group of donors, NAD or NADP as acceptor"/>
    <property type="evidence" value="ECO:0007669"/>
    <property type="project" value="UniProtKB-ARBA"/>
</dbReference>
<evidence type="ECO:0000256" key="3">
    <source>
        <dbReference type="ARBA" id="ARBA00022630"/>
    </source>
</evidence>
<dbReference type="AlphaFoldDB" id="A0A2V1JQQ7"/>
<dbReference type="InterPro" id="IPR052174">
    <property type="entry name" value="Flavoredoxin"/>
</dbReference>
<dbReference type="EMBL" id="JRFU01000056">
    <property type="protein sequence ID" value="PWE87187.1"/>
    <property type="molecule type" value="Genomic_DNA"/>
</dbReference>
<organism evidence="6 7">
    <name type="scientific">Eubacterium ramulus</name>
    <dbReference type="NCBI Taxonomy" id="39490"/>
    <lineage>
        <taxon>Bacteria</taxon>
        <taxon>Bacillati</taxon>
        <taxon>Bacillota</taxon>
        <taxon>Clostridia</taxon>
        <taxon>Eubacteriales</taxon>
        <taxon>Eubacteriaceae</taxon>
        <taxon>Eubacterium</taxon>
    </lineage>
</organism>
<dbReference type="RefSeq" id="WP_109215146.1">
    <property type="nucleotide sequence ID" value="NZ_JRFU01000056.1"/>
</dbReference>
<dbReference type="InterPro" id="IPR002563">
    <property type="entry name" value="Flavin_Rdtase-like_dom"/>
</dbReference>
<feature type="domain" description="Rubredoxin-like" evidence="5">
    <location>
        <begin position="167"/>
        <end position="203"/>
    </location>
</feature>
<dbReference type="Pfam" id="PF21349">
    <property type="entry name" value="RUBY_RBDX"/>
    <property type="match status" value="1"/>
</dbReference>
<dbReference type="GO" id="GO:0005506">
    <property type="term" value="F:iron ion binding"/>
    <property type="evidence" value="ECO:0007669"/>
    <property type="project" value="InterPro"/>
</dbReference>
<dbReference type="SMART" id="SM00903">
    <property type="entry name" value="Flavin_Reduct"/>
    <property type="match status" value="1"/>
</dbReference>
<dbReference type="Proteomes" id="UP000245288">
    <property type="component" value="Unassembled WGS sequence"/>
</dbReference>
<gene>
    <name evidence="6" type="ORF">LG34_05460</name>
</gene>
<dbReference type="SUPFAM" id="SSF57802">
    <property type="entry name" value="Rubredoxin-like"/>
    <property type="match status" value="1"/>
</dbReference>
<reference evidence="6 7" key="1">
    <citation type="submission" date="2014-09" db="EMBL/GenBank/DDBJ databases">
        <title>Butyrate-producing bacteria isolated from human gut.</title>
        <authorList>
            <person name="Zhang Q."/>
            <person name="Zhao L."/>
        </authorList>
    </citation>
    <scope>NUCLEOTIDE SEQUENCE [LARGE SCALE GENOMIC DNA]</scope>
    <source>
        <strain evidence="6 7">21</strain>
    </source>
</reference>
<dbReference type="GO" id="GO:0010181">
    <property type="term" value="F:FMN binding"/>
    <property type="evidence" value="ECO:0007669"/>
    <property type="project" value="InterPro"/>
</dbReference>
<dbReference type="Pfam" id="PF01613">
    <property type="entry name" value="Flavin_Reduct"/>
    <property type="match status" value="1"/>
</dbReference>
<comment type="cofactor">
    <cofactor evidence="2">
        <name>Fe(3+)</name>
        <dbReference type="ChEBI" id="CHEBI:29034"/>
    </cofactor>
</comment>
<evidence type="ECO:0000313" key="7">
    <source>
        <dbReference type="Proteomes" id="UP000245288"/>
    </source>
</evidence>
<name>A0A2V1JQQ7_EUBRA</name>
<protein>
    <submittedName>
        <fullName evidence="6">Flavin reductase</fullName>
    </submittedName>
</protein>
<evidence type="ECO:0000256" key="1">
    <source>
        <dbReference type="ARBA" id="ARBA00001917"/>
    </source>
</evidence>
<dbReference type="InterPro" id="IPR012349">
    <property type="entry name" value="Split_barrel_FMN-bd"/>
</dbReference>
<evidence type="ECO:0000256" key="4">
    <source>
        <dbReference type="ARBA" id="ARBA00038054"/>
    </source>
</evidence>
<dbReference type="OrthoDB" id="9799749at2"/>
<dbReference type="CDD" id="cd00350">
    <property type="entry name" value="rubredoxin_like"/>
    <property type="match status" value="1"/>
</dbReference>
<comment type="caution">
    <text evidence="6">The sequence shown here is derived from an EMBL/GenBank/DDBJ whole genome shotgun (WGS) entry which is preliminary data.</text>
</comment>
<dbReference type="InterPro" id="IPR048574">
    <property type="entry name" value="RUBY_RBDX"/>
</dbReference>
<keyword evidence="7" id="KW-1185">Reference proteome</keyword>
<accession>A0A2V1JQQ7</accession>
<evidence type="ECO:0000313" key="6">
    <source>
        <dbReference type="EMBL" id="PWE87187.1"/>
    </source>
</evidence>
<dbReference type="SUPFAM" id="SSF50475">
    <property type="entry name" value="FMN-binding split barrel"/>
    <property type="match status" value="1"/>
</dbReference>
<comment type="cofactor">
    <cofactor evidence="1">
        <name>FMN</name>
        <dbReference type="ChEBI" id="CHEBI:58210"/>
    </cofactor>
</comment>
<dbReference type="Gene3D" id="2.30.110.10">
    <property type="entry name" value="Electron Transport, Fmn-binding Protein, Chain A"/>
    <property type="match status" value="1"/>
</dbReference>
<dbReference type="PANTHER" id="PTHR43567">
    <property type="entry name" value="FLAVOREDOXIN-RELATED-RELATED"/>
    <property type="match status" value="1"/>
</dbReference>
<comment type="similarity">
    <text evidence="4">Belongs to the flavoredoxin family.</text>
</comment>
<proteinExistence type="inferred from homology"/>
<keyword evidence="3" id="KW-0285">Flavoprotein</keyword>
<dbReference type="PANTHER" id="PTHR43567:SF1">
    <property type="entry name" value="FLAVOREDOXIN"/>
    <property type="match status" value="1"/>
</dbReference>
<sequence length="206" mass="23157">MEKKALYNLSYGVFMLSTRSGEKVNGCITNTCMQVANDPIRIAISVLNSNYTCELIKESGIFALSLLDEQCSFETISHFGFQSGRDVDKFDQLPLPTDHNNVPYMGWHACSVISGKVVEQRDLGTHTLFIAEVTDAKMLNDNAPLTYADYQNRVKPKKKEISKDKKIIGWRCKICNYVYEGSELPADYTCPLCGHDASDFEPIYEG</sequence>
<evidence type="ECO:0000256" key="2">
    <source>
        <dbReference type="ARBA" id="ARBA00001965"/>
    </source>
</evidence>
<dbReference type="Gene3D" id="2.20.28.10">
    <property type="match status" value="1"/>
</dbReference>
<dbReference type="PROSITE" id="PS50903">
    <property type="entry name" value="RUBREDOXIN_LIKE"/>
    <property type="match status" value="1"/>
</dbReference>
<dbReference type="InterPro" id="IPR024934">
    <property type="entry name" value="Rubredoxin-like_dom"/>
</dbReference>